<proteinExistence type="predicted"/>
<reference evidence="2 3" key="1">
    <citation type="submission" date="2016-10" db="EMBL/GenBank/DDBJ databases">
        <authorList>
            <person name="Varghese N."/>
            <person name="Submissions S."/>
        </authorList>
    </citation>
    <scope>NUCLEOTIDE SEQUENCE [LARGE SCALE GENOMIC DNA]</scope>
    <source>
        <strain evidence="2 3">CGMCC 1.6377</strain>
    </source>
</reference>
<gene>
    <name evidence="2" type="ORF">SAMN04488066_101335</name>
</gene>
<feature type="region of interest" description="Disordered" evidence="1">
    <location>
        <begin position="1"/>
        <end position="40"/>
    </location>
</feature>
<dbReference type="EMBL" id="FOPZ01000001">
    <property type="protein sequence ID" value="SFH34064.1"/>
    <property type="molecule type" value="Genomic_DNA"/>
</dbReference>
<protein>
    <submittedName>
        <fullName evidence="2">Uncharacterized protein</fullName>
    </submittedName>
</protein>
<keyword evidence="3" id="KW-1185">Reference proteome</keyword>
<evidence type="ECO:0000313" key="3">
    <source>
        <dbReference type="Proteomes" id="UP000323537"/>
    </source>
</evidence>
<accession>A0A1I2Z8F2</accession>
<evidence type="ECO:0000313" key="2">
    <source>
        <dbReference type="EMBL" id="SFH34064.1"/>
    </source>
</evidence>
<feature type="compositionally biased region" description="Basic and acidic residues" evidence="1">
    <location>
        <begin position="1"/>
        <end position="10"/>
    </location>
</feature>
<name>A0A1I2Z8F2_9EURY</name>
<sequence>MGKQLERGPRSAESLYVSEIESSNMPRSPEDPTPPEGLPDRLVAELEDLSPEDLRKTIVHARELLRFHEERDLPIEPEPGEDVVRITEHEGYTEVVKRLPCEDGCDDCPHGPYVYHVTEEPQPDGETKVHWSFIGEVNVDED</sequence>
<dbReference type="AlphaFoldDB" id="A0A1I2Z8F2"/>
<evidence type="ECO:0000256" key="1">
    <source>
        <dbReference type="SAM" id="MobiDB-lite"/>
    </source>
</evidence>
<dbReference type="Proteomes" id="UP000323537">
    <property type="component" value="Unassembled WGS sequence"/>
</dbReference>
<organism evidence="2 3">
    <name type="scientific">Halorubrum aquaticum</name>
    <dbReference type="NCBI Taxonomy" id="387340"/>
    <lineage>
        <taxon>Archaea</taxon>
        <taxon>Methanobacteriati</taxon>
        <taxon>Methanobacteriota</taxon>
        <taxon>Stenosarchaea group</taxon>
        <taxon>Halobacteria</taxon>
        <taxon>Halobacteriales</taxon>
        <taxon>Haloferacaceae</taxon>
        <taxon>Halorubrum</taxon>
    </lineage>
</organism>